<evidence type="ECO:0000256" key="2">
    <source>
        <dbReference type="ARBA" id="ARBA00023326"/>
    </source>
</evidence>
<dbReference type="AlphaFoldDB" id="A0A1H3N1I8"/>
<feature type="region of interest" description="Disordered" evidence="3">
    <location>
        <begin position="44"/>
        <end position="73"/>
    </location>
</feature>
<feature type="domain" description="Fibronectin type-III" evidence="6">
    <location>
        <begin position="470"/>
        <end position="567"/>
    </location>
</feature>
<dbReference type="STRING" id="381665.SAMN05216554_1638"/>
<dbReference type="SUPFAM" id="SSF49265">
    <property type="entry name" value="Fibronectin type III"/>
    <property type="match status" value="1"/>
</dbReference>
<accession>A0A1H3N1I8</accession>
<dbReference type="Proteomes" id="UP000198891">
    <property type="component" value="Unassembled WGS sequence"/>
</dbReference>
<keyword evidence="4" id="KW-0812">Transmembrane</keyword>
<dbReference type="PROSITE" id="PS50853">
    <property type="entry name" value="FN3"/>
    <property type="match status" value="2"/>
</dbReference>
<keyword evidence="4" id="KW-0472">Membrane</keyword>
<dbReference type="PANTHER" id="PTHR45725">
    <property type="entry name" value="FORMIN HOMOLOGY 2 FAMILY MEMBER"/>
    <property type="match status" value="1"/>
</dbReference>
<evidence type="ECO:0000313" key="8">
    <source>
        <dbReference type="Proteomes" id="UP000198891"/>
    </source>
</evidence>
<feature type="signal peptide" evidence="5">
    <location>
        <begin position="1"/>
        <end position="26"/>
    </location>
</feature>
<dbReference type="GO" id="GO:0016798">
    <property type="term" value="F:hydrolase activity, acting on glycosyl bonds"/>
    <property type="evidence" value="ECO:0007669"/>
    <property type="project" value="UniProtKB-KW"/>
</dbReference>
<organism evidence="7 8">
    <name type="scientific">Herbiconiux ginsengi</name>
    <dbReference type="NCBI Taxonomy" id="381665"/>
    <lineage>
        <taxon>Bacteria</taxon>
        <taxon>Bacillati</taxon>
        <taxon>Actinomycetota</taxon>
        <taxon>Actinomycetes</taxon>
        <taxon>Micrococcales</taxon>
        <taxon>Microbacteriaceae</taxon>
        <taxon>Herbiconiux</taxon>
    </lineage>
</organism>
<dbReference type="InterPro" id="IPR003961">
    <property type="entry name" value="FN3_dom"/>
</dbReference>
<dbReference type="Gene3D" id="2.60.40.10">
    <property type="entry name" value="Immunoglobulins"/>
    <property type="match status" value="2"/>
</dbReference>
<dbReference type="InterPro" id="IPR051425">
    <property type="entry name" value="Formin_Homology"/>
</dbReference>
<evidence type="ECO:0000259" key="6">
    <source>
        <dbReference type="PROSITE" id="PS50853"/>
    </source>
</evidence>
<keyword evidence="4" id="KW-1133">Transmembrane helix</keyword>
<keyword evidence="5" id="KW-0732">Signal</keyword>
<evidence type="ECO:0000256" key="1">
    <source>
        <dbReference type="ARBA" id="ARBA00023295"/>
    </source>
</evidence>
<keyword evidence="2" id="KW-0624">Polysaccharide degradation</keyword>
<feature type="region of interest" description="Disordered" evidence="3">
    <location>
        <begin position="110"/>
        <end position="233"/>
    </location>
</feature>
<feature type="region of interest" description="Disordered" evidence="3">
    <location>
        <begin position="556"/>
        <end position="577"/>
    </location>
</feature>
<evidence type="ECO:0000256" key="5">
    <source>
        <dbReference type="SAM" id="SignalP"/>
    </source>
</evidence>
<dbReference type="InterPro" id="IPR013783">
    <property type="entry name" value="Ig-like_fold"/>
</dbReference>
<feature type="chain" id="PRO_5011788140" evidence="5">
    <location>
        <begin position="27"/>
        <end position="1061"/>
    </location>
</feature>
<evidence type="ECO:0000313" key="7">
    <source>
        <dbReference type="EMBL" id="SDY82315.1"/>
    </source>
</evidence>
<feature type="compositionally biased region" description="Low complexity" evidence="3">
    <location>
        <begin position="564"/>
        <end position="576"/>
    </location>
</feature>
<feature type="domain" description="Fibronectin type-III" evidence="6">
    <location>
        <begin position="348"/>
        <end position="448"/>
    </location>
</feature>
<feature type="compositionally biased region" description="Polar residues" evidence="3">
    <location>
        <begin position="172"/>
        <end position="182"/>
    </location>
</feature>
<dbReference type="SMART" id="SM00060">
    <property type="entry name" value="FN3"/>
    <property type="match status" value="3"/>
</dbReference>
<keyword evidence="1" id="KW-0378">Hydrolase</keyword>
<keyword evidence="8" id="KW-1185">Reference proteome</keyword>
<keyword evidence="2" id="KW-0119">Carbohydrate metabolism</keyword>
<feature type="compositionally biased region" description="Low complexity" evidence="3">
    <location>
        <begin position="110"/>
        <end position="133"/>
    </location>
</feature>
<dbReference type="Pfam" id="PF00041">
    <property type="entry name" value="fn3"/>
    <property type="match status" value="1"/>
</dbReference>
<evidence type="ECO:0000256" key="4">
    <source>
        <dbReference type="SAM" id="Phobius"/>
    </source>
</evidence>
<dbReference type="InterPro" id="IPR036116">
    <property type="entry name" value="FN3_sf"/>
</dbReference>
<dbReference type="EMBL" id="FNPZ01000001">
    <property type="protein sequence ID" value="SDY82315.1"/>
    <property type="molecule type" value="Genomic_DNA"/>
</dbReference>
<keyword evidence="1" id="KW-0326">Glycosidase</keyword>
<evidence type="ECO:0000256" key="3">
    <source>
        <dbReference type="SAM" id="MobiDB-lite"/>
    </source>
</evidence>
<reference evidence="7 8" key="1">
    <citation type="submission" date="2016-10" db="EMBL/GenBank/DDBJ databases">
        <authorList>
            <person name="de Groot N.N."/>
        </authorList>
    </citation>
    <scope>NUCLEOTIDE SEQUENCE [LARGE SCALE GENOMIC DNA]</scope>
    <source>
        <strain evidence="7 8">CGMCC 4.3491</strain>
    </source>
</reference>
<proteinExistence type="predicted"/>
<feature type="compositionally biased region" description="Pro residues" evidence="3">
    <location>
        <begin position="138"/>
        <end position="149"/>
    </location>
</feature>
<dbReference type="CDD" id="cd00063">
    <property type="entry name" value="FN3"/>
    <property type="match status" value="1"/>
</dbReference>
<protein>
    <submittedName>
        <fullName evidence="7">Htaa protein</fullName>
    </submittedName>
</protein>
<feature type="transmembrane region" description="Helical" evidence="4">
    <location>
        <begin position="1027"/>
        <end position="1054"/>
    </location>
</feature>
<name>A0A1H3N1I8_9MICO</name>
<gene>
    <name evidence="7" type="ORF">SAMN05216554_1638</name>
</gene>
<sequence>MRAAVVAAALTAACLTTALVPTAAFAAAPSPYAPPAATSTAATANSTSADGATSTNSTSADGATSTNSTSAGSATVTTRAISASAPAATTSAATPAISASAAAATVTTRAVSGAHTDTPAPTPGAAPDEATTPFAGEPVPPVDSPPTPEADPAAGTPAAPPTPPTQGPAADSTDSAEGTTEGTAAPPAPLDPAASDHAPPTATPEPAPPTTAAEVAATIPPPSPTPLPASTWAATTAPAPGQVLVQTDPAAVDYAVDIAWAPPASVTPLGYRVELFSGRSVSNTATLIARAEVDATATRYRIEGVGFGATTVTARVTLIDGASALPDALVSESVTLPAASAGALSLSRAGTPTLSAPTADGFTVTWDAASGDPAPAGYAVRILERRHDQAATSANSFVTTTLDVGATTSAVVTGLEGSSRYLAGVVAYDLVDGVKRFRPSSATSTVPAWSADYVAQTLGERAPTTEWSNPPAAPTADSARSLTWQGAPTTGRYTGGSAVTGYRIDLFTPGAGLVATSEISVDDRDSAPATRFGGLTPGTAYSVRVAAINATGVGERSDFSPLVTTPTGSSPGSRPPAYADRAALQTAISAGIVADATATVGGPVTVDQGQDATVTVPWTGIQSGEAWWYGDATFATTVSTGGASESASARPSLTVSTKGLGPGTHYLLFVSDSELDGGAAPAGAEATVVTVDVVGGGAGGGILTLDDAVLRWGLNDETNNGAYFGGCNYLSAGRTPDPGGSAVFGPAQYAESAGNVTIEKPDASGRYVRASWTTKCLDRTGATLSSGTATPYGGNQFVMTGGAGRVDPATGTATIRWTGDVTVVYYGGLSFWYLSDPVLTVENGTGTLTATVGGFGTDMDDLATWVPLADRTVTLAVFSGAQVGADGFTVTPDYRGVTVALPPGQTAQARSGPDWGSFPQSFVDFHLESGQAAYWYSSGGQADAAKAAQPFTVGYDAATFAAPTAPPETAVKASARVPAGKLPPPRLPAAAVLSALPVATEAVTTDARSSSVVIVESATSAALGDDVILLLAALIALLGLVVVIAGAGGGLVLLGATSRRL</sequence>
<feature type="compositionally biased region" description="Low complexity" evidence="3">
    <location>
        <begin position="191"/>
        <end position="200"/>
    </location>
</feature>
<dbReference type="GO" id="GO:0000272">
    <property type="term" value="P:polysaccharide catabolic process"/>
    <property type="evidence" value="ECO:0007669"/>
    <property type="project" value="UniProtKB-KW"/>
</dbReference>
<dbReference type="PRINTS" id="PR01217">
    <property type="entry name" value="PRICHEXTENSN"/>
</dbReference>